<dbReference type="InterPro" id="IPR003016">
    <property type="entry name" value="2-oxoA_DH_lipoyl-BS"/>
</dbReference>
<evidence type="ECO:0000256" key="4">
    <source>
        <dbReference type="ARBA" id="ARBA00022823"/>
    </source>
</evidence>
<feature type="compositionally biased region" description="Low complexity" evidence="7">
    <location>
        <begin position="151"/>
        <end position="195"/>
    </location>
</feature>
<evidence type="ECO:0000313" key="11">
    <source>
        <dbReference type="Proteomes" id="UP000467240"/>
    </source>
</evidence>
<organism evidence="10 11">
    <name type="scientific">Pseudoclavibacter chungangensis</name>
    <dbReference type="NCBI Taxonomy" id="587635"/>
    <lineage>
        <taxon>Bacteria</taxon>
        <taxon>Bacillati</taxon>
        <taxon>Actinomycetota</taxon>
        <taxon>Actinomycetes</taxon>
        <taxon>Micrococcales</taxon>
        <taxon>Microbacteriaceae</taxon>
        <taxon>Pseudoclavibacter</taxon>
    </lineage>
</organism>
<comment type="caution">
    <text evidence="10">The sequence shown here is derived from an EMBL/GenBank/DDBJ whole genome shotgun (WGS) entry which is preliminary data.</text>
</comment>
<dbReference type="InterPro" id="IPR036625">
    <property type="entry name" value="E3-bd_dom_sf"/>
</dbReference>
<evidence type="ECO:0000259" key="8">
    <source>
        <dbReference type="PROSITE" id="PS50968"/>
    </source>
</evidence>
<dbReference type="GO" id="GO:0005737">
    <property type="term" value="C:cytoplasm"/>
    <property type="evidence" value="ECO:0007669"/>
    <property type="project" value="TreeGrafter"/>
</dbReference>
<dbReference type="InterPro" id="IPR001078">
    <property type="entry name" value="2-oxoacid_DH_actylTfrase"/>
</dbReference>
<dbReference type="Pfam" id="PF00198">
    <property type="entry name" value="2-oxoacid_dh"/>
    <property type="match status" value="1"/>
</dbReference>
<dbReference type="Gene3D" id="3.30.559.10">
    <property type="entry name" value="Chloramphenicol acetyltransferase-like domain"/>
    <property type="match status" value="1"/>
</dbReference>
<dbReference type="InterPro" id="IPR023213">
    <property type="entry name" value="CAT-like_dom_sf"/>
</dbReference>
<dbReference type="PANTHER" id="PTHR43178">
    <property type="entry name" value="DIHYDROLIPOAMIDE ACETYLTRANSFERASE COMPONENT OF PYRUVATE DEHYDROGENASE COMPLEX"/>
    <property type="match status" value="1"/>
</dbReference>
<feature type="region of interest" description="Disordered" evidence="7">
    <location>
        <begin position="146"/>
        <end position="205"/>
    </location>
</feature>
<dbReference type="Gene3D" id="2.40.50.100">
    <property type="match status" value="1"/>
</dbReference>
<comment type="similarity">
    <text evidence="2 6">Belongs to the 2-oxoacid dehydrogenase family.</text>
</comment>
<dbReference type="PROSITE" id="PS00189">
    <property type="entry name" value="LIPOYL"/>
    <property type="match status" value="1"/>
</dbReference>
<feature type="compositionally biased region" description="Polar residues" evidence="7">
    <location>
        <begin position="254"/>
        <end position="265"/>
    </location>
</feature>
<evidence type="ECO:0000256" key="5">
    <source>
        <dbReference type="ARBA" id="ARBA00023315"/>
    </source>
</evidence>
<dbReference type="Proteomes" id="UP000467240">
    <property type="component" value="Unassembled WGS sequence"/>
</dbReference>
<evidence type="ECO:0000259" key="9">
    <source>
        <dbReference type="PROSITE" id="PS51826"/>
    </source>
</evidence>
<dbReference type="InterPro" id="IPR000089">
    <property type="entry name" value="Biotin_lipoyl"/>
</dbReference>
<comment type="cofactor">
    <cofactor evidence="1 6">
        <name>(R)-lipoate</name>
        <dbReference type="ChEBI" id="CHEBI:83088"/>
    </cofactor>
</comment>
<feature type="region of interest" description="Disordered" evidence="7">
    <location>
        <begin position="254"/>
        <end position="287"/>
    </location>
</feature>
<dbReference type="Gene3D" id="4.10.320.10">
    <property type="entry name" value="E3-binding domain"/>
    <property type="match status" value="1"/>
</dbReference>
<dbReference type="InterPro" id="IPR050743">
    <property type="entry name" value="2-oxoacid_DH_E2_comp"/>
</dbReference>
<evidence type="ECO:0000256" key="3">
    <source>
        <dbReference type="ARBA" id="ARBA00022679"/>
    </source>
</evidence>
<dbReference type="EC" id="2.3.1.-" evidence="6"/>
<gene>
    <name evidence="10" type="ORF">F8O01_11500</name>
</gene>
<dbReference type="CDD" id="cd06849">
    <property type="entry name" value="lipoyl_domain"/>
    <property type="match status" value="1"/>
</dbReference>
<dbReference type="GO" id="GO:0016407">
    <property type="term" value="F:acetyltransferase activity"/>
    <property type="evidence" value="ECO:0007669"/>
    <property type="project" value="TreeGrafter"/>
</dbReference>
<dbReference type="AlphaFoldDB" id="A0A7J5BSB1"/>
<accession>A0A7J5BSB1</accession>
<feature type="domain" description="Lipoyl-binding" evidence="8">
    <location>
        <begin position="3"/>
        <end position="78"/>
    </location>
</feature>
<keyword evidence="4 6" id="KW-0450">Lipoyl</keyword>
<dbReference type="Pfam" id="PF00364">
    <property type="entry name" value="Biotin_lipoyl"/>
    <property type="match status" value="1"/>
</dbReference>
<reference evidence="10 11" key="1">
    <citation type="submission" date="2019-09" db="EMBL/GenBank/DDBJ databases">
        <title>Phylogeny of genus Pseudoclavibacter and closely related genus.</title>
        <authorList>
            <person name="Li Y."/>
        </authorList>
    </citation>
    <scope>NUCLEOTIDE SEQUENCE [LARGE SCALE GENOMIC DNA]</scope>
    <source>
        <strain evidence="10 11">DSM 23821</strain>
    </source>
</reference>
<dbReference type="OrthoDB" id="9805770at2"/>
<evidence type="ECO:0000256" key="2">
    <source>
        <dbReference type="ARBA" id="ARBA00007317"/>
    </source>
</evidence>
<dbReference type="GO" id="GO:0031405">
    <property type="term" value="F:lipoic acid binding"/>
    <property type="evidence" value="ECO:0007669"/>
    <property type="project" value="TreeGrafter"/>
</dbReference>
<evidence type="ECO:0000256" key="1">
    <source>
        <dbReference type="ARBA" id="ARBA00001938"/>
    </source>
</evidence>
<keyword evidence="3 6" id="KW-0808">Transferase</keyword>
<dbReference type="PROSITE" id="PS51826">
    <property type="entry name" value="PSBD"/>
    <property type="match status" value="1"/>
</dbReference>
<dbReference type="SUPFAM" id="SSF47005">
    <property type="entry name" value="Peripheral subunit-binding domain of 2-oxo acid dehydrogenase complex"/>
    <property type="match status" value="1"/>
</dbReference>
<sequence length="521" mass="52824">MTNNDFLLPDLGEGLTEAAIVNWLVAEGDHVDTDQPVVELESAKSVVELPTPYAGVVTRLYGAVGEVLLAGSPLLTIASADDAGPPTGPGTPATRRPDGTAAQTTPGDTTTVTAPDDAQLADPVAGAAVDAGSGAVLVGYGTTEPTRRRAAAGAARFGPARRTPGAASAATARAEPTSGAGSASGTGSTSLTDSSVAGTPAGRSPVVSPIVRRLAREHGFDAASLRGSGPNGLVRREDVEAEIAARDAVRSTAVANTSLESSSPRTAGSVGATGSAAPGRAGRDAVGTGGTVGDRFVPFSAVQAAAAAHFVRSRTTIPEVTIWLDVDATPLLDARARLAEATGERFGLTALVSRFALAGLRRFPALGASLDEARGGIVQHDEVNLGIAAQTARGLMVPVVHGASRMTTRELRDAIGELVVAAGEGVFPPERLRGGTFTVNNYGGFGVDGSTPIINHPEVAMLGIGRLVERPWVVAGELAVRRVLTLTLTFDHRVCDGQVASAFLTSVAANIGEPLSLLADV</sequence>
<evidence type="ECO:0000256" key="7">
    <source>
        <dbReference type="SAM" id="MobiDB-lite"/>
    </source>
</evidence>
<keyword evidence="5 6" id="KW-0012">Acyltransferase</keyword>
<dbReference type="SUPFAM" id="SSF51230">
    <property type="entry name" value="Single hybrid motif"/>
    <property type="match status" value="1"/>
</dbReference>
<evidence type="ECO:0000256" key="6">
    <source>
        <dbReference type="RuleBase" id="RU003423"/>
    </source>
</evidence>
<dbReference type="Pfam" id="PF02817">
    <property type="entry name" value="E3_binding"/>
    <property type="match status" value="1"/>
</dbReference>
<dbReference type="SUPFAM" id="SSF52777">
    <property type="entry name" value="CoA-dependent acyltransferases"/>
    <property type="match status" value="1"/>
</dbReference>
<dbReference type="RefSeq" id="WP_158041011.1">
    <property type="nucleotide sequence ID" value="NZ_JACCFV010000001.1"/>
</dbReference>
<dbReference type="InterPro" id="IPR004167">
    <property type="entry name" value="PSBD"/>
</dbReference>
<feature type="region of interest" description="Disordered" evidence="7">
    <location>
        <begin position="80"/>
        <end position="114"/>
    </location>
</feature>
<name>A0A7J5BSB1_9MICO</name>
<protein>
    <recommendedName>
        <fullName evidence="6">Dihydrolipoamide acetyltransferase component of pyruvate dehydrogenase complex</fullName>
        <ecNumber evidence="6">2.3.1.-</ecNumber>
    </recommendedName>
</protein>
<dbReference type="EMBL" id="WBJZ01000014">
    <property type="protein sequence ID" value="KAB1655624.1"/>
    <property type="molecule type" value="Genomic_DNA"/>
</dbReference>
<dbReference type="InterPro" id="IPR011053">
    <property type="entry name" value="Single_hybrid_motif"/>
</dbReference>
<dbReference type="PANTHER" id="PTHR43178:SF5">
    <property type="entry name" value="LIPOAMIDE ACYLTRANSFERASE COMPONENT OF BRANCHED-CHAIN ALPHA-KETO ACID DEHYDROGENASE COMPLEX, MITOCHONDRIAL"/>
    <property type="match status" value="1"/>
</dbReference>
<dbReference type="PROSITE" id="PS50968">
    <property type="entry name" value="BIOTINYL_LIPOYL"/>
    <property type="match status" value="1"/>
</dbReference>
<evidence type="ECO:0000313" key="10">
    <source>
        <dbReference type="EMBL" id="KAB1655624.1"/>
    </source>
</evidence>
<keyword evidence="11" id="KW-1185">Reference proteome</keyword>
<feature type="compositionally biased region" description="Low complexity" evidence="7">
    <location>
        <begin position="266"/>
        <end position="279"/>
    </location>
</feature>
<feature type="domain" description="Peripheral subunit-binding (PSBD)" evidence="9">
    <location>
        <begin position="206"/>
        <end position="243"/>
    </location>
</feature>
<proteinExistence type="inferred from homology"/>